<proteinExistence type="predicted"/>
<dbReference type="EMBL" id="CP018082">
    <property type="protein sequence ID" value="APE37182.1"/>
    <property type="molecule type" value="Genomic_DNA"/>
</dbReference>
<dbReference type="AlphaFoldDB" id="A0A1J0VYU7"/>
<evidence type="ECO:0000313" key="3">
    <source>
        <dbReference type="Proteomes" id="UP000183810"/>
    </source>
</evidence>
<keyword evidence="3" id="KW-1185">Reference proteome</keyword>
<evidence type="ECO:0000313" key="2">
    <source>
        <dbReference type="EMBL" id="APE37182.1"/>
    </source>
</evidence>
<evidence type="ECO:0000256" key="1">
    <source>
        <dbReference type="SAM" id="MobiDB-lite"/>
    </source>
</evidence>
<dbReference type="RefSeq" id="WP_071930351.1">
    <property type="nucleotide sequence ID" value="NZ_CP018082.1"/>
</dbReference>
<feature type="compositionally biased region" description="Gly residues" evidence="1">
    <location>
        <begin position="302"/>
        <end position="313"/>
    </location>
</feature>
<name>A0A1J0VYU7_9NOCA</name>
<dbReference type="OrthoDB" id="4568366at2"/>
<accession>A0A1J0VYU7</accession>
<protein>
    <submittedName>
        <fullName evidence="2">Uncharacterized protein</fullName>
    </submittedName>
</protein>
<gene>
    <name evidence="2" type="ORF">BOX37_28275</name>
</gene>
<sequence>MSHPLSGAEDLPSWQLRLLERIQNSSYEHYRTLFHGYPQYSTAANGPNIQLENWRTNLRALEAERSEIELHAHGLDLPQRMIDYATETGARGARWGDTPESALLPMSPPGASPTRVHLLDQIADDVWRLEHSALVRAEYLHRVHTGGLADNEPGERQLHDNMAALWRRAAGTAALIDLDHGEAHQLWGRGPDSWQQLAELTAASYTDTELQQRFAEMSWKGVEAEVSRGFDNLATSASTNLGPPTPWEVAERAEQALAAASFADESAPRLGHGIGTAVEATSTGLGTDWEPDPDPQHPPGRGPGVGVDQGVGS</sequence>
<reference evidence="2" key="1">
    <citation type="submission" date="2016-11" db="EMBL/GenBank/DDBJ databases">
        <authorList>
            <person name="Jaros S."/>
            <person name="Januszkiewicz K."/>
            <person name="Wedrychowicz H."/>
        </authorList>
    </citation>
    <scope>NUCLEOTIDE SEQUENCE [LARGE SCALE GENOMIC DNA]</scope>
    <source>
        <strain evidence="2">Y48</strain>
    </source>
</reference>
<dbReference type="KEGG" id="nsl:BOX37_28275"/>
<feature type="region of interest" description="Disordered" evidence="1">
    <location>
        <begin position="268"/>
        <end position="313"/>
    </location>
</feature>
<organism evidence="2 3">
    <name type="scientific">Nocardia mangyaensis</name>
    <dbReference type="NCBI Taxonomy" id="2213200"/>
    <lineage>
        <taxon>Bacteria</taxon>
        <taxon>Bacillati</taxon>
        <taxon>Actinomycetota</taxon>
        <taxon>Actinomycetes</taxon>
        <taxon>Mycobacteriales</taxon>
        <taxon>Nocardiaceae</taxon>
        <taxon>Nocardia</taxon>
    </lineage>
</organism>
<dbReference type="Proteomes" id="UP000183810">
    <property type="component" value="Chromosome"/>
</dbReference>